<dbReference type="RefSeq" id="WP_195133489.1">
    <property type="nucleotide sequence ID" value="NZ_JADLQX010000040.1"/>
</dbReference>
<dbReference type="EMBL" id="JADLQX010000040">
    <property type="protein sequence ID" value="MBF6302301.1"/>
    <property type="molecule type" value="Genomic_DNA"/>
</dbReference>
<comment type="caution">
    <text evidence="1">The sequence shown here is derived from an EMBL/GenBank/DDBJ whole genome shotgun (WGS) entry which is preliminary data.</text>
</comment>
<evidence type="ECO:0008006" key="3">
    <source>
        <dbReference type="Google" id="ProtNLM"/>
    </source>
</evidence>
<evidence type="ECO:0000313" key="2">
    <source>
        <dbReference type="Proteomes" id="UP000702209"/>
    </source>
</evidence>
<keyword evidence="2" id="KW-1185">Reference proteome</keyword>
<name>A0ABS0D0G4_9NOCA</name>
<protein>
    <recommendedName>
        <fullName evidence="3">Immunity protein 8 of polymorphic toxin system</fullName>
    </recommendedName>
</protein>
<evidence type="ECO:0000313" key="1">
    <source>
        <dbReference type="EMBL" id="MBF6302301.1"/>
    </source>
</evidence>
<organism evidence="1 2">
    <name type="scientific">Nocardia amamiensis</name>
    <dbReference type="NCBI Taxonomy" id="404578"/>
    <lineage>
        <taxon>Bacteria</taxon>
        <taxon>Bacillati</taxon>
        <taxon>Actinomycetota</taxon>
        <taxon>Actinomycetes</taxon>
        <taxon>Mycobacteriales</taxon>
        <taxon>Nocardiaceae</taxon>
        <taxon>Nocardia</taxon>
    </lineage>
</organism>
<reference evidence="1 2" key="1">
    <citation type="submission" date="2020-10" db="EMBL/GenBank/DDBJ databases">
        <title>Identification of Nocardia species via Next-generation sequencing and recognition of intraspecies genetic diversity.</title>
        <authorList>
            <person name="Li P."/>
            <person name="Li P."/>
            <person name="Lu B."/>
        </authorList>
    </citation>
    <scope>NUCLEOTIDE SEQUENCE [LARGE SCALE GENOMIC DNA]</scope>
    <source>
        <strain evidence="1 2">BJ06-0157</strain>
    </source>
</reference>
<proteinExistence type="predicted"/>
<sequence>MRYTVIFPMVDENGEDTSESVCFVVNAEALPRVNDYLHFEVDGAALSLVVESVSHCFSAAKNGARAFEFLVGANAEAHSYRQVRRLQDPAQFHRWIAQFPMLEPD</sequence>
<gene>
    <name evidence="1" type="ORF">IU459_32880</name>
</gene>
<accession>A0ABS0D0G4</accession>
<dbReference type="Proteomes" id="UP000702209">
    <property type="component" value="Unassembled WGS sequence"/>
</dbReference>